<gene>
    <name evidence="2" type="ORF">SDC9_130586</name>
</gene>
<dbReference type="EMBL" id="VSSQ01032297">
    <property type="protein sequence ID" value="MPM83522.1"/>
    <property type="molecule type" value="Genomic_DNA"/>
</dbReference>
<sequence>MKTHNPRQHLPTGVTNKTIKNEFGNKGLRFVCIDLKDRIDWAGANQPGDERNQANQPDPADAAGEEYDQAQ</sequence>
<name>A0A645D4F0_9ZZZZ</name>
<dbReference type="AlphaFoldDB" id="A0A645D4F0"/>
<evidence type="ECO:0000313" key="2">
    <source>
        <dbReference type="EMBL" id="MPM83522.1"/>
    </source>
</evidence>
<accession>A0A645D4F0</accession>
<organism evidence="2">
    <name type="scientific">bioreactor metagenome</name>
    <dbReference type="NCBI Taxonomy" id="1076179"/>
    <lineage>
        <taxon>unclassified sequences</taxon>
        <taxon>metagenomes</taxon>
        <taxon>ecological metagenomes</taxon>
    </lineage>
</organism>
<feature type="region of interest" description="Disordered" evidence="1">
    <location>
        <begin position="42"/>
        <end position="71"/>
    </location>
</feature>
<proteinExistence type="predicted"/>
<reference evidence="2" key="1">
    <citation type="submission" date="2019-08" db="EMBL/GenBank/DDBJ databases">
        <authorList>
            <person name="Kucharzyk K."/>
            <person name="Murdoch R.W."/>
            <person name="Higgins S."/>
            <person name="Loffler F."/>
        </authorList>
    </citation>
    <scope>NUCLEOTIDE SEQUENCE</scope>
</reference>
<protein>
    <submittedName>
        <fullName evidence="2">Uncharacterized protein</fullName>
    </submittedName>
</protein>
<evidence type="ECO:0000256" key="1">
    <source>
        <dbReference type="SAM" id="MobiDB-lite"/>
    </source>
</evidence>
<comment type="caution">
    <text evidence="2">The sequence shown here is derived from an EMBL/GenBank/DDBJ whole genome shotgun (WGS) entry which is preliminary data.</text>
</comment>